<feature type="transmembrane region" description="Helical" evidence="5">
    <location>
        <begin position="140"/>
        <end position="159"/>
    </location>
</feature>
<keyword evidence="3" id="KW-0597">Phosphoprotein</keyword>
<feature type="compositionally biased region" description="Low complexity" evidence="4">
    <location>
        <begin position="443"/>
        <end position="458"/>
    </location>
</feature>
<dbReference type="SMART" id="SM00388">
    <property type="entry name" value="HisKA"/>
    <property type="match status" value="1"/>
</dbReference>
<dbReference type="PRINTS" id="PR00344">
    <property type="entry name" value="BCTRLSENSOR"/>
</dbReference>
<dbReference type="Pfam" id="PF02518">
    <property type="entry name" value="HATPase_c"/>
    <property type="match status" value="1"/>
</dbReference>
<name>A0A2A3JTE7_9RHOB</name>
<feature type="transmembrane region" description="Helical" evidence="5">
    <location>
        <begin position="87"/>
        <end position="110"/>
    </location>
</feature>
<dbReference type="InterPro" id="IPR036097">
    <property type="entry name" value="HisK_dim/P_sf"/>
</dbReference>
<dbReference type="SUPFAM" id="SSF55874">
    <property type="entry name" value="ATPase domain of HSP90 chaperone/DNA topoisomerase II/histidine kinase"/>
    <property type="match status" value="1"/>
</dbReference>
<dbReference type="Gene3D" id="1.10.287.130">
    <property type="match status" value="1"/>
</dbReference>
<reference evidence="7" key="1">
    <citation type="submission" date="2017-09" db="EMBL/GenBank/DDBJ databases">
        <title>Yangia sp. SAOS 153D whole genome sequencing.</title>
        <authorList>
            <person name="Verma A."/>
            <person name="Krishnamurthi S."/>
        </authorList>
    </citation>
    <scope>NUCLEOTIDE SEQUENCE [LARGE SCALE GENOMIC DNA]</scope>
    <source>
        <strain evidence="7">SAOS 153D</strain>
    </source>
</reference>
<feature type="transmembrane region" description="Helical" evidence="5">
    <location>
        <begin position="116"/>
        <end position="133"/>
    </location>
</feature>
<feature type="region of interest" description="Disordered" evidence="4">
    <location>
        <begin position="436"/>
        <end position="458"/>
    </location>
</feature>
<dbReference type="AlphaFoldDB" id="A0A2A3JTE7"/>
<dbReference type="SMART" id="SM00387">
    <property type="entry name" value="HATPase_c"/>
    <property type="match status" value="1"/>
</dbReference>
<dbReference type="InterPro" id="IPR005467">
    <property type="entry name" value="His_kinase_dom"/>
</dbReference>
<dbReference type="EMBL" id="NTHN01000279">
    <property type="protein sequence ID" value="PBD18087.1"/>
    <property type="molecule type" value="Genomic_DNA"/>
</dbReference>
<feature type="domain" description="Histidine kinase" evidence="6">
    <location>
        <begin position="220"/>
        <end position="432"/>
    </location>
</feature>
<sequence>MRQPGALGGIIPPSGQLLDFTEVRALEGMRRSQGLLSIVMVAGATLAIWALKDVPLLLPWLGVMLLSFGVHSYTVHALPEQGYRRQLLLPIATLVLSGIAYIAGGMILWAEGEPSLRILSLLFIFVALLNTLTYRVRMRLLLVLDLALMGAGVLARAGWLWIVDPGTADTLLVSVALVICYLFFVRVAWTVMRTREALDLASGEALAAARGRAMEQLTGGVAHDFNNLLTAVLGNMELARLSPVPAEREELMDEAERAARRGAELTAQLLAMASCARLKPVSMSPEEALRGLPERAAEQLGSAHDLTIELGPELPDIRVDGPNLQTCLLELISNARDAMPDGGVIALRVNAAARVQVPGVCFELSDTGAGIPADLMPLVCEPYFTTKPVGQGSGLGLAMLRGFAEQSGGDFELGTPRSGLGTCACLWFPAVADQAKAGPGPTSAGPRPKAARAASPAE</sequence>
<dbReference type="PANTHER" id="PTHR43065">
    <property type="entry name" value="SENSOR HISTIDINE KINASE"/>
    <property type="match status" value="1"/>
</dbReference>
<dbReference type="OrthoDB" id="9796100at2"/>
<comment type="caution">
    <text evidence="7">The sequence shown here is derived from an EMBL/GenBank/DDBJ whole genome shotgun (WGS) entry which is preliminary data.</text>
</comment>
<organism evidence="7">
    <name type="scientific">Alloyangia mangrovi</name>
    <dbReference type="NCBI Taxonomy" id="1779329"/>
    <lineage>
        <taxon>Bacteria</taxon>
        <taxon>Pseudomonadati</taxon>
        <taxon>Pseudomonadota</taxon>
        <taxon>Alphaproteobacteria</taxon>
        <taxon>Rhodobacterales</taxon>
        <taxon>Roseobacteraceae</taxon>
        <taxon>Alloyangia</taxon>
    </lineage>
</organism>
<dbReference type="CDD" id="cd00082">
    <property type="entry name" value="HisKA"/>
    <property type="match status" value="1"/>
</dbReference>
<accession>A0A2A3JTE7</accession>
<evidence type="ECO:0000256" key="4">
    <source>
        <dbReference type="SAM" id="MobiDB-lite"/>
    </source>
</evidence>
<evidence type="ECO:0000256" key="3">
    <source>
        <dbReference type="ARBA" id="ARBA00022553"/>
    </source>
</evidence>
<evidence type="ECO:0000259" key="6">
    <source>
        <dbReference type="PROSITE" id="PS50109"/>
    </source>
</evidence>
<dbReference type="GO" id="GO:0000155">
    <property type="term" value="F:phosphorelay sensor kinase activity"/>
    <property type="evidence" value="ECO:0007669"/>
    <property type="project" value="InterPro"/>
</dbReference>
<dbReference type="PROSITE" id="PS50109">
    <property type="entry name" value="HIS_KIN"/>
    <property type="match status" value="1"/>
</dbReference>
<feature type="transmembrane region" description="Helical" evidence="5">
    <location>
        <begin position="171"/>
        <end position="189"/>
    </location>
</feature>
<dbReference type="InterPro" id="IPR003661">
    <property type="entry name" value="HisK_dim/P_dom"/>
</dbReference>
<evidence type="ECO:0000256" key="1">
    <source>
        <dbReference type="ARBA" id="ARBA00000085"/>
    </source>
</evidence>
<dbReference type="InterPro" id="IPR036890">
    <property type="entry name" value="HATPase_C_sf"/>
</dbReference>
<evidence type="ECO:0000313" key="7">
    <source>
        <dbReference type="EMBL" id="PBD18087.1"/>
    </source>
</evidence>
<feature type="transmembrane region" description="Helical" evidence="5">
    <location>
        <begin position="57"/>
        <end position="75"/>
    </location>
</feature>
<keyword evidence="5" id="KW-0812">Transmembrane</keyword>
<dbReference type="InterPro" id="IPR004358">
    <property type="entry name" value="Sig_transdc_His_kin-like_C"/>
</dbReference>
<dbReference type="InterPro" id="IPR003594">
    <property type="entry name" value="HATPase_dom"/>
</dbReference>
<dbReference type="Pfam" id="PF00512">
    <property type="entry name" value="HisKA"/>
    <property type="match status" value="1"/>
</dbReference>
<dbReference type="EC" id="2.7.13.3" evidence="2"/>
<gene>
    <name evidence="7" type="ORF">CLG85_16475</name>
</gene>
<evidence type="ECO:0000256" key="2">
    <source>
        <dbReference type="ARBA" id="ARBA00012438"/>
    </source>
</evidence>
<comment type="catalytic activity">
    <reaction evidence="1">
        <text>ATP + protein L-histidine = ADP + protein N-phospho-L-histidine.</text>
        <dbReference type="EC" id="2.7.13.3"/>
    </reaction>
</comment>
<keyword evidence="5" id="KW-0472">Membrane</keyword>
<keyword evidence="5" id="KW-1133">Transmembrane helix</keyword>
<evidence type="ECO:0000256" key="5">
    <source>
        <dbReference type="SAM" id="Phobius"/>
    </source>
</evidence>
<feature type="transmembrane region" description="Helical" evidence="5">
    <location>
        <begin position="34"/>
        <end position="51"/>
    </location>
</feature>
<protein>
    <recommendedName>
        <fullName evidence="2">histidine kinase</fullName>
        <ecNumber evidence="2">2.7.13.3</ecNumber>
    </recommendedName>
</protein>
<dbReference type="SUPFAM" id="SSF47384">
    <property type="entry name" value="Homodimeric domain of signal transducing histidine kinase"/>
    <property type="match status" value="1"/>
</dbReference>
<dbReference type="PANTHER" id="PTHR43065:SF49">
    <property type="entry name" value="HISTIDINE KINASE"/>
    <property type="match status" value="1"/>
</dbReference>
<dbReference type="Gene3D" id="3.30.565.10">
    <property type="entry name" value="Histidine kinase-like ATPase, C-terminal domain"/>
    <property type="match status" value="1"/>
</dbReference>
<proteinExistence type="predicted"/>